<dbReference type="Proteomes" id="UP000299102">
    <property type="component" value="Unassembled WGS sequence"/>
</dbReference>
<dbReference type="EMBL" id="BGZK01002128">
    <property type="protein sequence ID" value="GBP90945.1"/>
    <property type="molecule type" value="Genomic_DNA"/>
</dbReference>
<evidence type="ECO:0000313" key="2">
    <source>
        <dbReference type="EMBL" id="GBP90945.1"/>
    </source>
</evidence>
<gene>
    <name evidence="2" type="ORF">EVAR_64536_1</name>
</gene>
<organism evidence="2 3">
    <name type="scientific">Eumeta variegata</name>
    <name type="common">Bagworm moth</name>
    <name type="synonym">Eumeta japonica</name>
    <dbReference type="NCBI Taxonomy" id="151549"/>
    <lineage>
        <taxon>Eukaryota</taxon>
        <taxon>Metazoa</taxon>
        <taxon>Ecdysozoa</taxon>
        <taxon>Arthropoda</taxon>
        <taxon>Hexapoda</taxon>
        <taxon>Insecta</taxon>
        <taxon>Pterygota</taxon>
        <taxon>Neoptera</taxon>
        <taxon>Endopterygota</taxon>
        <taxon>Lepidoptera</taxon>
        <taxon>Glossata</taxon>
        <taxon>Ditrysia</taxon>
        <taxon>Tineoidea</taxon>
        <taxon>Psychidae</taxon>
        <taxon>Oiketicinae</taxon>
        <taxon>Eumeta</taxon>
    </lineage>
</organism>
<evidence type="ECO:0000313" key="3">
    <source>
        <dbReference type="Proteomes" id="UP000299102"/>
    </source>
</evidence>
<feature type="region of interest" description="Disordered" evidence="1">
    <location>
        <begin position="64"/>
        <end position="96"/>
    </location>
</feature>
<reference evidence="2 3" key="1">
    <citation type="journal article" date="2019" name="Commun. Biol.">
        <title>The bagworm genome reveals a unique fibroin gene that provides high tensile strength.</title>
        <authorList>
            <person name="Kono N."/>
            <person name="Nakamura H."/>
            <person name="Ohtoshi R."/>
            <person name="Tomita M."/>
            <person name="Numata K."/>
            <person name="Arakawa K."/>
        </authorList>
    </citation>
    <scope>NUCLEOTIDE SEQUENCE [LARGE SCALE GENOMIC DNA]</scope>
</reference>
<comment type="caution">
    <text evidence="2">The sequence shown here is derived from an EMBL/GenBank/DDBJ whole genome shotgun (WGS) entry which is preliminary data.</text>
</comment>
<name>A0A4C1ZW92_EUMVA</name>
<protein>
    <submittedName>
        <fullName evidence="2">Uncharacterized protein</fullName>
    </submittedName>
</protein>
<keyword evidence="3" id="KW-1185">Reference proteome</keyword>
<evidence type="ECO:0000256" key="1">
    <source>
        <dbReference type="SAM" id="MobiDB-lite"/>
    </source>
</evidence>
<feature type="compositionally biased region" description="Basic and acidic residues" evidence="1">
    <location>
        <begin position="83"/>
        <end position="96"/>
    </location>
</feature>
<sequence length="96" mass="11198">MHDTSSMFSIKLTSRLPLREKRQRKASTKTSSILWGGDKELRGGINYFTVVLHFIRFLMRSRSRLESKTESKSEARMGLAPELRMRPRSEPNAERE</sequence>
<accession>A0A4C1ZW92</accession>
<feature type="compositionally biased region" description="Basic and acidic residues" evidence="1">
    <location>
        <begin position="64"/>
        <end position="75"/>
    </location>
</feature>
<dbReference type="AlphaFoldDB" id="A0A4C1ZW92"/>
<proteinExistence type="predicted"/>